<organism evidence="3 4">
    <name type="scientific">Bhargavaea cecembensis DSE10</name>
    <dbReference type="NCBI Taxonomy" id="1235279"/>
    <lineage>
        <taxon>Bacteria</taxon>
        <taxon>Bacillati</taxon>
        <taxon>Bacillota</taxon>
        <taxon>Bacilli</taxon>
        <taxon>Bacillales</taxon>
        <taxon>Caryophanaceae</taxon>
        <taxon>Bhargavaea</taxon>
    </lineage>
</organism>
<feature type="domain" description="Glucose/Sorbosone dehydrogenase" evidence="2">
    <location>
        <begin position="54"/>
        <end position="338"/>
    </location>
</feature>
<dbReference type="Proteomes" id="UP000011919">
    <property type="component" value="Unassembled WGS sequence"/>
</dbReference>
<gene>
    <name evidence="3" type="primary">yliI</name>
    <name evidence="3" type="ORF">C772_01899</name>
</gene>
<dbReference type="AlphaFoldDB" id="M7P6X0"/>
<dbReference type="EC" id="1.1.5.-" evidence="3"/>
<dbReference type="Gene3D" id="2.120.10.30">
    <property type="entry name" value="TolB, C-terminal domain"/>
    <property type="match status" value="1"/>
</dbReference>
<proteinExistence type="predicted"/>
<accession>M7P6X0</accession>
<keyword evidence="3" id="KW-0560">Oxidoreductase</keyword>
<evidence type="ECO:0000313" key="3">
    <source>
        <dbReference type="EMBL" id="EMR06254.1"/>
    </source>
</evidence>
<reference evidence="3 4" key="1">
    <citation type="journal article" date="2013" name="Genome Announc.">
        <title>Draft Genome Sequence of Bhargavaea cecembensis Strain DSE10T, Isolated from a Deep-Sea Sediment Sample Collected at a Depth of 5,904 m from the Chagos-Laccadive Ridge System in the Indian Ocean.</title>
        <authorList>
            <person name="Shivaji S."/>
            <person name="Ara S."/>
            <person name="Begum Z."/>
            <person name="Ruth M."/>
            <person name="Singh A."/>
            <person name="Kumar Pinnaka A."/>
        </authorList>
    </citation>
    <scope>NUCLEOTIDE SEQUENCE [LARGE SCALE GENOMIC DNA]</scope>
    <source>
        <strain evidence="3 4">DSE10</strain>
    </source>
</reference>
<sequence>MKRLAVVCCFFLLVMAGCSDGAEEAVEPVEESTGQEQAVLEGMQEEIVEVATGLRSPWSIDRHGGTFYISERGGTIAEIGADGTVSRLDAGLSAPLSGAAEAGLMGFVLKPGFDGNREAFAYYTYEGPNGPVNRIVTLRRGDAGWRETDIHLDMVMSGPVHHGGRLALSPDGTLFATVGDRLEPGTAQDPESLNGKILRLNEAGEFEVYTLGHRNPQGLAWDENGVMYATEHGQSANDELNRIEEGRNYGWPVIQGTQQREGMERPLATSGDNETWAPSGLAYHDGQLYAGALRGEAVLVFDPGTGSLLRRIEGYGRVRDVFSDGDSVYFITNNTDGRGNPQEGDDRLMEIKHPGSG</sequence>
<dbReference type="InterPro" id="IPR011041">
    <property type="entry name" value="Quinoprot_gluc/sorb_DH_b-prop"/>
</dbReference>
<dbReference type="InterPro" id="IPR012938">
    <property type="entry name" value="Glc/Sorbosone_DH"/>
</dbReference>
<dbReference type="InterPro" id="IPR011042">
    <property type="entry name" value="6-blade_b-propeller_TolB-like"/>
</dbReference>
<dbReference type="PATRIC" id="fig|1235279.3.peg.1901"/>
<evidence type="ECO:0000259" key="2">
    <source>
        <dbReference type="Pfam" id="PF07995"/>
    </source>
</evidence>
<dbReference type="PROSITE" id="PS51257">
    <property type="entry name" value="PROKAR_LIPOPROTEIN"/>
    <property type="match status" value="1"/>
</dbReference>
<dbReference type="RefSeq" id="WP_008299473.1">
    <property type="nucleotide sequence ID" value="NZ_AOFT01000008.1"/>
</dbReference>
<feature type="chain" id="PRO_5004082779" evidence="1">
    <location>
        <begin position="22"/>
        <end position="357"/>
    </location>
</feature>
<dbReference type="STRING" id="1235279.C772_01899"/>
<keyword evidence="1" id="KW-0732">Signal</keyword>
<dbReference type="EMBL" id="AOFT01000008">
    <property type="protein sequence ID" value="EMR06254.1"/>
    <property type="molecule type" value="Genomic_DNA"/>
</dbReference>
<feature type="signal peptide" evidence="1">
    <location>
        <begin position="1"/>
        <end position="21"/>
    </location>
</feature>
<comment type="caution">
    <text evidence="3">The sequence shown here is derived from an EMBL/GenBank/DDBJ whole genome shotgun (WGS) entry which is preliminary data.</text>
</comment>
<protein>
    <submittedName>
        <fullName evidence="3">Soluble aldose sugar dehydrogenase yliI</fullName>
        <ecNumber evidence="3">1.1.5.-</ecNumber>
    </submittedName>
</protein>
<dbReference type="PANTHER" id="PTHR19328">
    <property type="entry name" value="HEDGEHOG-INTERACTING PROTEIN"/>
    <property type="match status" value="1"/>
</dbReference>
<dbReference type="SUPFAM" id="SSF50952">
    <property type="entry name" value="Soluble quinoprotein glucose dehydrogenase"/>
    <property type="match status" value="1"/>
</dbReference>
<keyword evidence="4" id="KW-1185">Reference proteome</keyword>
<dbReference type="GO" id="GO:0016491">
    <property type="term" value="F:oxidoreductase activity"/>
    <property type="evidence" value="ECO:0007669"/>
    <property type="project" value="UniProtKB-KW"/>
</dbReference>
<dbReference type="OrthoDB" id="9770043at2"/>
<evidence type="ECO:0000256" key="1">
    <source>
        <dbReference type="SAM" id="SignalP"/>
    </source>
</evidence>
<dbReference type="Pfam" id="PF07995">
    <property type="entry name" value="GSDH"/>
    <property type="match status" value="1"/>
</dbReference>
<evidence type="ECO:0000313" key="4">
    <source>
        <dbReference type="Proteomes" id="UP000011919"/>
    </source>
</evidence>
<dbReference type="PANTHER" id="PTHR19328:SF13">
    <property type="entry name" value="HIPL1 PROTEIN"/>
    <property type="match status" value="1"/>
</dbReference>
<dbReference type="eggNOG" id="COG2133">
    <property type="taxonomic scope" value="Bacteria"/>
</dbReference>
<name>M7P6X0_9BACL</name>